<feature type="compositionally biased region" description="Polar residues" evidence="3">
    <location>
        <begin position="715"/>
        <end position="724"/>
    </location>
</feature>
<dbReference type="InterPro" id="IPR001452">
    <property type="entry name" value="SH3_domain"/>
</dbReference>
<keyword evidence="1 2" id="KW-0728">SH3 domain</keyword>
<keyword evidence="7" id="KW-1185">Reference proteome</keyword>
<feature type="domain" description="SH3" evidence="4">
    <location>
        <begin position="84"/>
        <end position="145"/>
    </location>
</feature>
<dbReference type="GO" id="GO:0030950">
    <property type="term" value="P:establishment or maintenance of actin cytoskeleton polarity"/>
    <property type="evidence" value="ECO:0007669"/>
    <property type="project" value="TreeGrafter"/>
</dbReference>
<evidence type="ECO:0000256" key="1">
    <source>
        <dbReference type="ARBA" id="ARBA00022443"/>
    </source>
</evidence>
<dbReference type="Gene3D" id="3.10.20.90">
    <property type="entry name" value="Phosphatidylinositol 3-kinase Catalytic Subunit, Chain A, domain 1"/>
    <property type="match status" value="1"/>
</dbReference>
<dbReference type="Gene3D" id="2.30.30.40">
    <property type="entry name" value="SH3 Domains"/>
    <property type="match status" value="1"/>
</dbReference>
<dbReference type="InterPro" id="IPR029071">
    <property type="entry name" value="Ubiquitin-like_domsf"/>
</dbReference>
<dbReference type="PANTHER" id="PTHR47775:SF1">
    <property type="entry name" value="BUD SITE SELECTION PROTEIN 14"/>
    <property type="match status" value="1"/>
</dbReference>
<organism evidence="6 7">
    <name type="scientific">Rhizopus stolonifer</name>
    <name type="common">Rhizopus nigricans</name>
    <dbReference type="NCBI Taxonomy" id="4846"/>
    <lineage>
        <taxon>Eukaryota</taxon>
        <taxon>Fungi</taxon>
        <taxon>Fungi incertae sedis</taxon>
        <taxon>Mucoromycota</taxon>
        <taxon>Mucoromycotina</taxon>
        <taxon>Mucoromycetes</taxon>
        <taxon>Mucorales</taxon>
        <taxon>Mucorineae</taxon>
        <taxon>Rhizopodaceae</taxon>
        <taxon>Rhizopus</taxon>
    </lineage>
</organism>
<evidence type="ECO:0000256" key="2">
    <source>
        <dbReference type="PROSITE-ProRule" id="PRU00192"/>
    </source>
</evidence>
<dbReference type="GO" id="GO:0051286">
    <property type="term" value="C:cell tip"/>
    <property type="evidence" value="ECO:0007669"/>
    <property type="project" value="TreeGrafter"/>
</dbReference>
<reference evidence="6 7" key="1">
    <citation type="journal article" date="2018" name="G3 (Bethesda)">
        <title>Phylogenetic and Phylogenomic Definition of Rhizopus Species.</title>
        <authorList>
            <person name="Gryganskyi A.P."/>
            <person name="Golan J."/>
            <person name="Dolatabadi S."/>
            <person name="Mondo S."/>
            <person name="Robb S."/>
            <person name="Idnurm A."/>
            <person name="Muszewska A."/>
            <person name="Steczkiewicz K."/>
            <person name="Masonjones S."/>
            <person name="Liao H.L."/>
            <person name="Gajdeczka M.T."/>
            <person name="Anike F."/>
            <person name="Vuek A."/>
            <person name="Anishchenko I.M."/>
            <person name="Voigt K."/>
            <person name="de Hoog G.S."/>
            <person name="Smith M.E."/>
            <person name="Heitman J."/>
            <person name="Vilgalys R."/>
            <person name="Stajich J.E."/>
        </authorList>
    </citation>
    <scope>NUCLEOTIDE SEQUENCE [LARGE SCALE GENOMIC DNA]</scope>
    <source>
        <strain evidence="6 7">LSU 92-RS-03</strain>
    </source>
</reference>
<dbReference type="PROSITE" id="PS50002">
    <property type="entry name" value="SH3"/>
    <property type="match status" value="1"/>
</dbReference>
<dbReference type="AlphaFoldDB" id="A0A367KP21"/>
<dbReference type="CDD" id="cd17043">
    <property type="entry name" value="RA"/>
    <property type="match status" value="1"/>
</dbReference>
<feature type="compositionally biased region" description="Polar residues" evidence="3">
    <location>
        <begin position="17"/>
        <end position="29"/>
    </location>
</feature>
<feature type="compositionally biased region" description="Polar residues" evidence="3">
    <location>
        <begin position="731"/>
        <end position="742"/>
    </location>
</feature>
<feature type="region of interest" description="Disordered" evidence="3">
    <location>
        <begin position="682"/>
        <end position="742"/>
    </location>
</feature>
<feature type="region of interest" description="Disordered" evidence="3">
    <location>
        <begin position="254"/>
        <end position="279"/>
    </location>
</feature>
<comment type="caution">
    <text evidence="6">The sequence shown here is derived from an EMBL/GenBank/DDBJ whole genome shotgun (WGS) entry which is preliminary data.</text>
</comment>
<feature type="domain" description="Ras-associating" evidence="5">
    <location>
        <begin position="320"/>
        <end position="419"/>
    </location>
</feature>
<dbReference type="SUPFAM" id="SSF54236">
    <property type="entry name" value="Ubiquitin-like"/>
    <property type="match status" value="1"/>
</dbReference>
<dbReference type="EMBL" id="PJQM01000851">
    <property type="protein sequence ID" value="RCI03911.1"/>
    <property type="molecule type" value="Genomic_DNA"/>
</dbReference>
<dbReference type="SMART" id="SM00326">
    <property type="entry name" value="SH3"/>
    <property type="match status" value="1"/>
</dbReference>
<feature type="region of interest" description="Disordered" evidence="3">
    <location>
        <begin position="645"/>
        <end position="666"/>
    </location>
</feature>
<dbReference type="Proteomes" id="UP000253551">
    <property type="component" value="Unassembled WGS sequence"/>
</dbReference>
<dbReference type="Pfam" id="PF00018">
    <property type="entry name" value="SH3_1"/>
    <property type="match status" value="1"/>
</dbReference>
<dbReference type="FunFam" id="2.30.30.40:FF:000035">
    <property type="entry name" value="SH3 domain containing protein"/>
    <property type="match status" value="1"/>
</dbReference>
<protein>
    <recommendedName>
        <fullName evidence="8">SH3 domain-containing protein</fullName>
    </recommendedName>
</protein>
<dbReference type="PROSITE" id="PS50200">
    <property type="entry name" value="RA"/>
    <property type="match status" value="1"/>
</dbReference>
<dbReference type="InterPro" id="IPR036028">
    <property type="entry name" value="SH3-like_dom_sf"/>
</dbReference>
<name>A0A367KP21_RHIST</name>
<dbReference type="Pfam" id="PF00788">
    <property type="entry name" value="RA"/>
    <property type="match status" value="1"/>
</dbReference>
<dbReference type="InterPro" id="IPR053039">
    <property type="entry name" value="Polarity_Bud-Selection_Reg"/>
</dbReference>
<evidence type="ECO:0000313" key="7">
    <source>
        <dbReference type="Proteomes" id="UP000253551"/>
    </source>
</evidence>
<evidence type="ECO:0008006" key="8">
    <source>
        <dbReference type="Google" id="ProtNLM"/>
    </source>
</evidence>
<dbReference type="InterPro" id="IPR000159">
    <property type="entry name" value="RA_dom"/>
</dbReference>
<accession>A0A367KP21</accession>
<gene>
    <name evidence="6" type="ORF">CU098_006884</name>
</gene>
<evidence type="ECO:0000259" key="5">
    <source>
        <dbReference type="PROSITE" id="PS50200"/>
    </source>
</evidence>
<dbReference type="STRING" id="4846.A0A367KP21"/>
<evidence type="ECO:0000313" key="6">
    <source>
        <dbReference type="EMBL" id="RCI03911.1"/>
    </source>
</evidence>
<dbReference type="PANTHER" id="PTHR47775">
    <property type="entry name" value="BUD SITE SELECTION PROTEIN 14"/>
    <property type="match status" value="1"/>
</dbReference>
<proteinExistence type="predicted"/>
<dbReference type="OrthoDB" id="196165at2759"/>
<dbReference type="GO" id="GO:0015630">
    <property type="term" value="C:microtubule cytoskeleton"/>
    <property type="evidence" value="ECO:0007669"/>
    <property type="project" value="TreeGrafter"/>
</dbReference>
<dbReference type="GO" id="GO:0008104">
    <property type="term" value="P:intracellular protein localization"/>
    <property type="evidence" value="ECO:0007669"/>
    <property type="project" value="TreeGrafter"/>
</dbReference>
<sequence length="776" mass="87603">MSRHTSPSDALRERYSSSRMQPQQQTSYASEDKLNLKHSTMIGSPVTTVYEEEEEEEEEFEDCNQEEDDASIYSSSSSIPDENINFDLVYALHTFVATVDGQASVVKGDAMTLLDDSNSYWWLIRALKTSEVGYIPAENIETPFERLARLNKHRNIEVTSLGQLQHYNTVTKSSRIKKKVKVSRELACQLQIIIGNDEDEDEDDNSPYEEAFEQWNFNRPIDVQATSPLATIANHSSSLVAQTADKPLPELVESQKDQQVDTTPPEQPPSTEQASSLEQQGVVTGLKRLLSIGKKNKPVRPEPIAIENSPMNKSLDTQYHVLRIFAGNINVGALFSTVAVTSDMNADQLVKIALEKFHIPLLDESNKANEGIEYYLTVKSMDSDEITLLPQDKPLKIFESLNDHLTTPMPSLTYIKRLSMEQPSIKVTRVGVSKARQRAKARFGEDSVIRFALHKRIKRTIETSGQIYVKISYHVDNKKHHHRLLNTQENNPHKMSTMGLIRKSSLLRVDQQIQQQQQSLLQQKAKQERIDKLVAVSLTTEMLALTHIALEKFHLTEEDPSLYYISLSVNGKGNFIDYRDMQLTHCKETPLNSDRVISDVLGDPNLIPKGITEKLFVLRKSSDDATNNGDSSNRRFMRFLKQDKEAVRSPGTEQASPNETSTGNVLKRLDHAILSLENDKRQLDNNASHGSPHLRSVPVRSNSLSSMSRHRNSPPRVSTKQNIIENRKPPTRSSSLKITNNDAFDTVNRNELSNMEDLKLELKRIASSHSSPSVPS</sequence>
<evidence type="ECO:0000259" key="4">
    <source>
        <dbReference type="PROSITE" id="PS50002"/>
    </source>
</evidence>
<dbReference type="SUPFAM" id="SSF50044">
    <property type="entry name" value="SH3-domain"/>
    <property type="match status" value="1"/>
</dbReference>
<feature type="compositionally biased region" description="Polar residues" evidence="3">
    <location>
        <begin position="651"/>
        <end position="664"/>
    </location>
</feature>
<feature type="compositionally biased region" description="Acidic residues" evidence="3">
    <location>
        <begin position="51"/>
        <end position="70"/>
    </location>
</feature>
<dbReference type="GO" id="GO:0007165">
    <property type="term" value="P:signal transduction"/>
    <property type="evidence" value="ECO:0007669"/>
    <property type="project" value="InterPro"/>
</dbReference>
<feature type="region of interest" description="Disordered" evidence="3">
    <location>
        <begin position="51"/>
        <end position="77"/>
    </location>
</feature>
<feature type="region of interest" description="Disordered" evidence="3">
    <location>
        <begin position="1"/>
        <end position="34"/>
    </location>
</feature>
<evidence type="ECO:0000256" key="3">
    <source>
        <dbReference type="SAM" id="MobiDB-lite"/>
    </source>
</evidence>